<evidence type="ECO:0000256" key="2">
    <source>
        <dbReference type="ARBA" id="ARBA00022475"/>
    </source>
</evidence>
<feature type="transmembrane region" description="Helical" evidence="6">
    <location>
        <begin position="302"/>
        <end position="322"/>
    </location>
</feature>
<keyword evidence="2" id="KW-1003">Cell membrane</keyword>
<protein>
    <recommendedName>
        <fullName evidence="9">Permease</fullName>
    </recommendedName>
</protein>
<dbReference type="GO" id="GO:0015920">
    <property type="term" value="P:lipopolysaccharide transport"/>
    <property type="evidence" value="ECO:0007669"/>
    <property type="project" value="TreeGrafter"/>
</dbReference>
<feature type="transmembrane region" description="Helical" evidence="6">
    <location>
        <begin position="101"/>
        <end position="123"/>
    </location>
</feature>
<feature type="transmembrane region" description="Helical" evidence="6">
    <location>
        <begin position="334"/>
        <end position="354"/>
    </location>
</feature>
<feature type="transmembrane region" description="Helical" evidence="6">
    <location>
        <begin position="12"/>
        <end position="32"/>
    </location>
</feature>
<feature type="transmembrane region" description="Helical" evidence="6">
    <location>
        <begin position="278"/>
        <end position="295"/>
    </location>
</feature>
<evidence type="ECO:0000256" key="3">
    <source>
        <dbReference type="ARBA" id="ARBA00022692"/>
    </source>
</evidence>
<evidence type="ECO:0000313" key="7">
    <source>
        <dbReference type="EMBL" id="ABG58473.1"/>
    </source>
</evidence>
<organism evidence="7 8">
    <name type="scientific">Cytophaga hutchinsonii (strain ATCC 33406 / DSM 1761 / CIP 103989 / NBRC 15051 / NCIMB 9469 / D465)</name>
    <dbReference type="NCBI Taxonomy" id="269798"/>
    <lineage>
        <taxon>Bacteria</taxon>
        <taxon>Pseudomonadati</taxon>
        <taxon>Bacteroidota</taxon>
        <taxon>Cytophagia</taxon>
        <taxon>Cytophagales</taxon>
        <taxon>Cytophagaceae</taxon>
        <taxon>Cytophaga</taxon>
    </lineage>
</organism>
<evidence type="ECO:0000256" key="4">
    <source>
        <dbReference type="ARBA" id="ARBA00022989"/>
    </source>
</evidence>
<gene>
    <name evidence="7" type="ordered locus">CHU_1198</name>
</gene>
<evidence type="ECO:0000256" key="1">
    <source>
        <dbReference type="ARBA" id="ARBA00004651"/>
    </source>
</evidence>
<proteinExistence type="predicted"/>
<sequence>MKKLDLYIIKKFLVTYFFVVLMFMLVITVIDITEKMEDFMKHKLSIWFILVEYYFAFIPYMANLLSPITIFIATIFVTANLAARTEIIAMLSSGMSLTRIMYPYLIGSILIAFMVFYMSGWLIPHGNKKRVDFEKKYIKSTFFYEGRNVHMKTAPTTYVYIESYNSEINVGYQFTLETIIDNRLVSKLKAARMNWNDSTKKWRMEEYFIRRFTEDGKEEVFKGRGLDTALTITPKDFEDTYMLFETYDMGELNNQIALLEARGSENISTYITEKYQRYTYPFSVIILTLIGVIASSRKSREGAGLTIAFGFLLAFVYIIFMITSRSLANVGGIGPLFASWIPNIVFIVIGLIMYRRVPK</sequence>
<accession>A0A6N4SQ68</accession>
<dbReference type="OrthoDB" id="9807977at2"/>
<keyword evidence="8" id="KW-1185">Reference proteome</keyword>
<dbReference type="EMBL" id="CP000383">
    <property type="protein sequence ID" value="ABG58473.1"/>
    <property type="molecule type" value="Genomic_DNA"/>
</dbReference>
<evidence type="ECO:0008006" key="9">
    <source>
        <dbReference type="Google" id="ProtNLM"/>
    </source>
</evidence>
<dbReference type="PANTHER" id="PTHR33529">
    <property type="entry name" value="SLR0882 PROTEIN-RELATED"/>
    <property type="match status" value="1"/>
</dbReference>
<evidence type="ECO:0000256" key="6">
    <source>
        <dbReference type="SAM" id="Phobius"/>
    </source>
</evidence>
<dbReference type="RefSeq" id="WP_011584588.1">
    <property type="nucleotide sequence ID" value="NC_008255.1"/>
</dbReference>
<reference evidence="7 8" key="1">
    <citation type="journal article" date="2007" name="Appl. Environ. Microbiol.">
        <title>Genome sequence of the cellulolytic gliding bacterium Cytophaga hutchinsonii.</title>
        <authorList>
            <person name="Xie G."/>
            <person name="Bruce D.C."/>
            <person name="Challacombe J.F."/>
            <person name="Chertkov O."/>
            <person name="Detter J.C."/>
            <person name="Gilna P."/>
            <person name="Han C.S."/>
            <person name="Lucas S."/>
            <person name="Misra M."/>
            <person name="Myers G.L."/>
            <person name="Richardson P."/>
            <person name="Tapia R."/>
            <person name="Thayer N."/>
            <person name="Thompson L.S."/>
            <person name="Brettin T.S."/>
            <person name="Henrissat B."/>
            <person name="Wilson D.B."/>
            <person name="McBride M.J."/>
        </authorList>
    </citation>
    <scope>NUCLEOTIDE SEQUENCE [LARGE SCALE GENOMIC DNA]</scope>
    <source>
        <strain evidence="8">ATCC 33406 / DSM 1761 / CIP 103989 / NBRC 15051 / NCIMB 9469 / D465</strain>
    </source>
</reference>
<keyword evidence="5 6" id="KW-0472">Membrane</keyword>
<evidence type="ECO:0000256" key="5">
    <source>
        <dbReference type="ARBA" id="ARBA00023136"/>
    </source>
</evidence>
<dbReference type="InterPro" id="IPR005495">
    <property type="entry name" value="LptG/LptF_permease"/>
</dbReference>
<name>A0A6N4SQ68_CYTH3</name>
<dbReference type="Proteomes" id="UP000001822">
    <property type="component" value="Chromosome"/>
</dbReference>
<keyword evidence="4 6" id="KW-1133">Transmembrane helix</keyword>
<dbReference type="PANTHER" id="PTHR33529:SF8">
    <property type="entry name" value="PERMEASE, YJGP_YJGQ FAMILY"/>
    <property type="match status" value="1"/>
</dbReference>
<comment type="subcellular location">
    <subcellularLocation>
        <location evidence="1">Cell membrane</location>
        <topology evidence="1">Multi-pass membrane protein</topology>
    </subcellularLocation>
</comment>
<dbReference type="KEGG" id="chu:CHU_1198"/>
<dbReference type="Pfam" id="PF03739">
    <property type="entry name" value="LptF_LptG"/>
    <property type="match status" value="1"/>
</dbReference>
<dbReference type="GO" id="GO:0043190">
    <property type="term" value="C:ATP-binding cassette (ABC) transporter complex"/>
    <property type="evidence" value="ECO:0007669"/>
    <property type="project" value="TreeGrafter"/>
</dbReference>
<feature type="transmembrane region" description="Helical" evidence="6">
    <location>
        <begin position="68"/>
        <end position="89"/>
    </location>
</feature>
<evidence type="ECO:0000313" key="8">
    <source>
        <dbReference type="Proteomes" id="UP000001822"/>
    </source>
</evidence>
<dbReference type="AlphaFoldDB" id="A0A6N4SQ68"/>
<keyword evidence="3 6" id="KW-0812">Transmembrane</keyword>